<reference evidence="3" key="1">
    <citation type="journal article" date="2015" name="Nature">
        <title>Complex archaea that bridge the gap between prokaryotes and eukaryotes.</title>
        <authorList>
            <person name="Spang A."/>
            <person name="Saw J.H."/>
            <person name="Jorgensen S.L."/>
            <person name="Zaremba-Niedzwiedzka K."/>
            <person name="Martijn J."/>
            <person name="Lind A.E."/>
            <person name="van Eijk R."/>
            <person name="Schleper C."/>
            <person name="Guy L."/>
            <person name="Ettema T.J."/>
        </authorList>
    </citation>
    <scope>NUCLEOTIDE SEQUENCE</scope>
</reference>
<comment type="caution">
    <text evidence="3">The sequence shown here is derived from an EMBL/GenBank/DDBJ whole genome shotgun (WGS) entry which is preliminary data.</text>
</comment>
<organism evidence="3">
    <name type="scientific">marine sediment metagenome</name>
    <dbReference type="NCBI Taxonomy" id="412755"/>
    <lineage>
        <taxon>unclassified sequences</taxon>
        <taxon>metagenomes</taxon>
        <taxon>ecological metagenomes</taxon>
    </lineage>
</organism>
<feature type="non-terminal residue" evidence="3">
    <location>
        <position position="456"/>
    </location>
</feature>
<evidence type="ECO:0000256" key="2">
    <source>
        <dbReference type="SAM" id="Phobius"/>
    </source>
</evidence>
<proteinExistence type="predicted"/>
<feature type="coiled-coil region" evidence="1">
    <location>
        <begin position="1"/>
        <end position="28"/>
    </location>
</feature>
<accession>A0A0F9AML0</accession>
<keyword evidence="2" id="KW-0812">Transmembrane</keyword>
<protein>
    <submittedName>
        <fullName evidence="3">Uncharacterized protein</fullName>
    </submittedName>
</protein>
<dbReference type="AlphaFoldDB" id="A0A0F9AML0"/>
<sequence>AAKATDKLKKAADKAKIAQDKLKISQEKVAQSAAKTALAQSRAALAQQKLARSSDKAAKSHAQQRFATSGLTRTVGALRNKVLLATFAVAAISATVGKLTAASGDAQETISKFEAVFKDQAGAAKVFAEELAVSTNRATIELIDFLSTLQDTFVPLGFARDQASDLSKKLVTLAIDVASFNNKLDADVIRDFQSALVGNTETVRKYGIVITQATLGQELLNTGVADSVLKATEAEKAFARYNIILRSTTDAHGDAARTIESFNNTMVGARSAALELTIALGDRLRPAVKPLVSLFTQAAKGLTALLQPTDEVVKAQARLVEVNEAIFRIETKRLAGLFKFKLPGLKAEREELEGIIAASEKVVVKQKKLDKVAKNYVPTLKAVNIESAKFVGLANLEIASMDAFVRSIIRAIIQLEALRRAKIAAAAIGGLGGSLVGGGIVAGASLLGNLVGLSRV</sequence>
<gene>
    <name evidence="3" type="ORF">LCGC14_2631780</name>
</gene>
<dbReference type="EMBL" id="LAZR01045165">
    <property type="protein sequence ID" value="KKK99535.1"/>
    <property type="molecule type" value="Genomic_DNA"/>
</dbReference>
<feature type="non-terminal residue" evidence="3">
    <location>
        <position position="1"/>
    </location>
</feature>
<feature type="transmembrane region" description="Helical" evidence="2">
    <location>
        <begin position="423"/>
        <end position="447"/>
    </location>
</feature>
<keyword evidence="2" id="KW-0472">Membrane</keyword>
<keyword evidence="2" id="KW-1133">Transmembrane helix</keyword>
<evidence type="ECO:0000313" key="3">
    <source>
        <dbReference type="EMBL" id="KKK99535.1"/>
    </source>
</evidence>
<name>A0A0F9AML0_9ZZZZ</name>
<evidence type="ECO:0000256" key="1">
    <source>
        <dbReference type="SAM" id="Coils"/>
    </source>
</evidence>
<keyword evidence="1" id="KW-0175">Coiled coil</keyword>